<proteinExistence type="predicted"/>
<feature type="coiled-coil region" evidence="1">
    <location>
        <begin position="221"/>
        <end position="291"/>
    </location>
</feature>
<dbReference type="Gene3D" id="2.60.200.20">
    <property type="match status" value="1"/>
</dbReference>
<feature type="domain" description="FHA" evidence="2">
    <location>
        <begin position="19"/>
        <end position="70"/>
    </location>
</feature>
<dbReference type="InterPro" id="IPR008984">
    <property type="entry name" value="SMAD_FHA_dom_sf"/>
</dbReference>
<evidence type="ECO:0000256" key="1">
    <source>
        <dbReference type="SAM" id="Coils"/>
    </source>
</evidence>
<keyword evidence="1" id="KW-0175">Coiled coil</keyword>
<reference evidence="3 4" key="1">
    <citation type="submission" date="2014-04" db="EMBL/GenBank/DDBJ databases">
        <title>Genome evolution of avian class.</title>
        <authorList>
            <person name="Zhang G."/>
            <person name="Li C."/>
        </authorList>
    </citation>
    <scope>NUCLEOTIDE SEQUENCE [LARGE SCALE GENOMIC DNA]</scope>
    <source>
        <strain evidence="3">BGI_N303</strain>
    </source>
</reference>
<dbReference type="SMART" id="SM00240">
    <property type="entry name" value="FHA"/>
    <property type="match status" value="1"/>
</dbReference>
<feature type="non-terminal residue" evidence="3">
    <location>
        <position position="431"/>
    </location>
</feature>
<dbReference type="InterPro" id="IPR052642">
    <property type="entry name" value="CC-FHA_domain"/>
</dbReference>
<dbReference type="PROSITE" id="PS50006">
    <property type="entry name" value="FHA_DOMAIN"/>
    <property type="match status" value="1"/>
</dbReference>
<dbReference type="STRING" id="55661.A0A091G5W2"/>
<evidence type="ECO:0000259" key="2">
    <source>
        <dbReference type="PROSITE" id="PS50006"/>
    </source>
</evidence>
<protein>
    <submittedName>
        <fullName evidence="3">Forkhead-associated domain-containing protein 1</fullName>
    </submittedName>
</protein>
<accession>A0A091G5W2</accession>
<dbReference type="EMBL" id="KL447805">
    <property type="protein sequence ID" value="KFO77298.1"/>
    <property type="molecule type" value="Genomic_DNA"/>
</dbReference>
<dbReference type="InterPro" id="IPR000253">
    <property type="entry name" value="FHA_dom"/>
</dbReference>
<sequence length="431" mass="47845">MQASLKSSEGCFQLKARTTTIGRHEGSDIVLQSAGVADHHAALQFAAWDNSFILQDFNSLHGTFVNGCQVQNAAVKVRSGDILRFGKGGPSFQLVVGDQVRWDGVLSPREVSCVPHPPLQKRPMSACVRSVATAIPLDAFSRTSAVRTAAEQRQEFGGIVQLENETFAMDVVFLVCIGFFEQYRVNGEVPSVSAAGEQQMVPVICPQGEKLLQVEKEIGHLSGLETESKQKDATIRNLQDEIAAMAKTLAQAAARNEVELTQKLLTFDRELAAKTEAIKALKEQISSLQKGSSQVFSHSLYERDLEIGRLQKESEKLKRDHALTAGLVSSLQREIVGKEQKIEQLQQDVEKMKKANREKDNQLAIVSAKCSRIKEEMKRELGEQEVIACRNRIKELECDLERLQGEVQKYCAEQESIRNQLAEKAKVSIQL</sequence>
<dbReference type="PANTHER" id="PTHR18853:SF7">
    <property type="entry name" value="FORKHEAD-ASSOCIATED DOMAIN-CONTAINING PROTEIN 1"/>
    <property type="match status" value="1"/>
</dbReference>
<dbReference type="Proteomes" id="UP000053760">
    <property type="component" value="Unassembled WGS sequence"/>
</dbReference>
<dbReference type="AlphaFoldDB" id="A0A091G5W2"/>
<dbReference type="SUPFAM" id="SSF49879">
    <property type="entry name" value="SMAD/FHA domain"/>
    <property type="match status" value="1"/>
</dbReference>
<dbReference type="PANTHER" id="PTHR18853">
    <property type="entry name" value="FORKHEAD-ASSOCIATED DOMAIN-CONTAINING PROTEIN 1-RELATED"/>
    <property type="match status" value="1"/>
</dbReference>
<keyword evidence="4" id="KW-1185">Reference proteome</keyword>
<evidence type="ECO:0000313" key="4">
    <source>
        <dbReference type="Proteomes" id="UP000053760"/>
    </source>
</evidence>
<gene>
    <name evidence="3" type="ORF">N303_02618</name>
</gene>
<name>A0A091G5W2_CUCCA</name>
<feature type="coiled-coil region" evidence="1">
    <location>
        <begin position="328"/>
        <end position="362"/>
    </location>
</feature>
<evidence type="ECO:0000313" key="3">
    <source>
        <dbReference type="EMBL" id="KFO77298.1"/>
    </source>
</evidence>
<feature type="coiled-coil region" evidence="1">
    <location>
        <begin position="386"/>
        <end position="420"/>
    </location>
</feature>
<dbReference type="Pfam" id="PF00498">
    <property type="entry name" value="FHA"/>
    <property type="match status" value="1"/>
</dbReference>
<dbReference type="Gene3D" id="1.10.287.1490">
    <property type="match status" value="1"/>
</dbReference>
<organism evidence="3 4">
    <name type="scientific">Cuculus canorus</name>
    <name type="common">Common cuckoo</name>
    <dbReference type="NCBI Taxonomy" id="55661"/>
    <lineage>
        <taxon>Eukaryota</taxon>
        <taxon>Metazoa</taxon>
        <taxon>Chordata</taxon>
        <taxon>Craniata</taxon>
        <taxon>Vertebrata</taxon>
        <taxon>Euteleostomi</taxon>
        <taxon>Archelosauria</taxon>
        <taxon>Archosauria</taxon>
        <taxon>Dinosauria</taxon>
        <taxon>Saurischia</taxon>
        <taxon>Theropoda</taxon>
        <taxon>Coelurosauria</taxon>
        <taxon>Aves</taxon>
        <taxon>Neognathae</taxon>
        <taxon>Neoaves</taxon>
        <taxon>Otidimorphae</taxon>
        <taxon>Cuculiformes</taxon>
        <taxon>Cuculidae</taxon>
        <taxon>Cuculus</taxon>
    </lineage>
</organism>